<dbReference type="EMBL" id="JADKCH010000035">
    <property type="protein sequence ID" value="MBK8574108.1"/>
    <property type="molecule type" value="Genomic_DNA"/>
</dbReference>
<dbReference type="AlphaFoldDB" id="A0A936F4W4"/>
<accession>A0A936F4W4</accession>
<dbReference type="GO" id="GO:0016020">
    <property type="term" value="C:membrane"/>
    <property type="evidence" value="ECO:0007669"/>
    <property type="project" value="UniProtKB-SubCell"/>
</dbReference>
<evidence type="ECO:0000313" key="6">
    <source>
        <dbReference type="EMBL" id="MBK8574108.1"/>
    </source>
</evidence>
<evidence type="ECO:0000256" key="3">
    <source>
        <dbReference type="ARBA" id="ARBA00022692"/>
    </source>
</evidence>
<evidence type="ECO:0000256" key="2">
    <source>
        <dbReference type="ARBA" id="ARBA00008854"/>
    </source>
</evidence>
<dbReference type="PANTHER" id="PTHR34478:SF2">
    <property type="entry name" value="MEMBRANE PROTEIN"/>
    <property type="match status" value="1"/>
</dbReference>
<comment type="similarity">
    <text evidence="2">Belongs to the LemA family.</text>
</comment>
<evidence type="ECO:0000256" key="1">
    <source>
        <dbReference type="ARBA" id="ARBA00004167"/>
    </source>
</evidence>
<keyword evidence="3" id="KW-0812">Transmembrane</keyword>
<dbReference type="Pfam" id="PF04011">
    <property type="entry name" value="LemA"/>
    <property type="match status" value="1"/>
</dbReference>
<keyword evidence="5" id="KW-0472">Membrane</keyword>
<sequence length="203" mass="21759">MGLGGKIALGCGGLLVLLLAVFGLGAVGSYNGLNSLSQAVDAQWGQVENVYQRRSDLVPNLVATVKGAAAFEKDTFQAVTEARAKVGQVSMGGKAPDSPEALANFQKAQEGLGSALSRLLVVVEKYPDLKATQNFRDLQAQLEGTENRIAVERMRFNQAAQAFNTKRNSFPTMLIAGFFGDRFRERIYFKAEPGAAVAPKVAF</sequence>
<reference evidence="6 7" key="1">
    <citation type="submission" date="2020-10" db="EMBL/GenBank/DDBJ databases">
        <title>Connecting structure to function with the recovery of over 1000 high-quality activated sludge metagenome-assembled genomes encoding full-length rRNA genes using long-read sequencing.</title>
        <authorList>
            <person name="Singleton C.M."/>
            <person name="Petriglieri F."/>
            <person name="Kristensen J.M."/>
            <person name="Kirkegaard R.H."/>
            <person name="Michaelsen T.Y."/>
            <person name="Andersen M.H."/>
            <person name="Karst S.M."/>
            <person name="Dueholm M.S."/>
            <person name="Nielsen P.H."/>
            <person name="Albertsen M."/>
        </authorList>
    </citation>
    <scope>NUCLEOTIDE SEQUENCE [LARGE SCALE GENOMIC DNA]</scope>
    <source>
        <strain evidence="6">OdNE_18-Q3-R46-58_MAXAC.008</strain>
    </source>
</reference>
<comment type="caution">
    <text evidence="6">The sequence shown here is derived from an EMBL/GenBank/DDBJ whole genome shotgun (WGS) entry which is preliminary data.</text>
</comment>
<comment type="subcellular location">
    <subcellularLocation>
        <location evidence="1">Membrane</location>
        <topology evidence="1">Single-pass membrane protein</topology>
    </subcellularLocation>
</comment>
<evidence type="ECO:0000256" key="4">
    <source>
        <dbReference type="ARBA" id="ARBA00022989"/>
    </source>
</evidence>
<keyword evidence="4" id="KW-1133">Transmembrane helix</keyword>
<protein>
    <submittedName>
        <fullName evidence="6">LemA family protein</fullName>
    </submittedName>
</protein>
<evidence type="ECO:0000256" key="5">
    <source>
        <dbReference type="ARBA" id="ARBA00023136"/>
    </source>
</evidence>
<organism evidence="6 7">
    <name type="scientific">Candidatus Geothrix odensensis</name>
    <dbReference type="NCBI Taxonomy" id="2954440"/>
    <lineage>
        <taxon>Bacteria</taxon>
        <taxon>Pseudomonadati</taxon>
        <taxon>Acidobacteriota</taxon>
        <taxon>Holophagae</taxon>
        <taxon>Holophagales</taxon>
        <taxon>Holophagaceae</taxon>
        <taxon>Geothrix</taxon>
    </lineage>
</organism>
<dbReference type="PANTHER" id="PTHR34478">
    <property type="entry name" value="PROTEIN LEMA"/>
    <property type="match status" value="1"/>
</dbReference>
<dbReference type="Proteomes" id="UP000709959">
    <property type="component" value="Unassembled WGS sequence"/>
</dbReference>
<evidence type="ECO:0000313" key="7">
    <source>
        <dbReference type="Proteomes" id="UP000709959"/>
    </source>
</evidence>
<proteinExistence type="inferred from homology"/>
<gene>
    <name evidence="6" type="ORF">IPN91_16145</name>
</gene>
<name>A0A936F4W4_9BACT</name>
<dbReference type="InterPro" id="IPR007156">
    <property type="entry name" value="MamQ_LemA"/>
</dbReference>
<dbReference type="Gene3D" id="1.20.1440.20">
    <property type="entry name" value="LemA-like domain"/>
    <property type="match status" value="1"/>
</dbReference>
<dbReference type="SUPFAM" id="SSF140478">
    <property type="entry name" value="LemA-like"/>
    <property type="match status" value="1"/>
</dbReference>
<dbReference type="InterPro" id="IPR023353">
    <property type="entry name" value="LemA-like_dom_sf"/>
</dbReference>